<protein>
    <submittedName>
        <fullName evidence="4">Uncharacterized protein</fullName>
    </submittedName>
</protein>
<name>A0A5J4NSP2_9TREM</name>
<keyword evidence="3" id="KW-0472">Membrane</keyword>
<dbReference type="Gene3D" id="1.20.5.340">
    <property type="match status" value="1"/>
</dbReference>
<feature type="coiled-coil region" evidence="1">
    <location>
        <begin position="768"/>
        <end position="852"/>
    </location>
</feature>
<keyword evidence="3" id="KW-1133">Transmembrane helix</keyword>
<feature type="region of interest" description="Disordered" evidence="2">
    <location>
        <begin position="1262"/>
        <end position="1301"/>
    </location>
</feature>
<feature type="coiled-coil region" evidence="1">
    <location>
        <begin position="622"/>
        <end position="706"/>
    </location>
</feature>
<sequence>MQVATQKLDCIQRWIEVIILKRPAFEDNQDTTLLELIDLTDVCLGKKDGCWRVQHQQICIEWLWIYFPLLLLVLAMGLRLKCKLFMSAAFKLPAALHYTVVEMTEPLIDDSPISLTSFSSLAVDSENRPSTPVGRSNLIRPFPVTCPVGGRVPFSVRVEKSDVTVLAISDERQTPQTRCRSPSTEHYLSPVCATSPNQLFGTKNNGLRLRNPALRSVFDNEFEQVDSPLYSLKTLLDSPNLIPKSHYLTKIEELREVSAQLTEVRHLYEETSMEARRLNSCNEDLEIQCKELQVRLKRRELELVELQDELACEQLSRVSCIDAAQHSDRLRERLNCAFEELKALSSVAVENAELRKEVSQLRAHVLQLICEREESLAATLAESSAKSLEYKTCLNSCDAMLSNGCATCYPLNFNLSPDSSQPGDELDSRKEQDKISAGCITSSVCDSQALTNVMSVSYTPENLASVVAVNEQIASLESALSAAKVDFQDAKRQIARWQCRAIAAKALSSRRSESFEKLEAELTAALSKASQLEAFYAEKFTWMEEQLTAMKSRLQSAEESVSSLDLNRMENQEAWIAREKRLRTELEHCEQASKVACFELTEQLQMRIEEGHQKDSKIYQLESILEETKAEAAKKIEALEQRANLQQITMEKKATEMHCAVQLQTDMCERLTKRLQDQLKTTEAYREATEEQLTAMKSRLQSAEESVSSLDLNRMENQEAWIAREKRLRTELEHCEQASKVACFELTEQLQMRIEEGHQKDSKIYQLESILEETKAEAAKKIEALEQRANLQQITMEKKATEMHCAVQLQTDMCERLTKRLQDQLKTTEAYREATEEQIDRLRNQLNTLSAEQNAIVFQKNQQYQDLQTSLHVKIQQLKETGKAASHHIACLQRELEETEKKAEVYKQKSQDALQLAESKGLELSELRLAYTDLQEKSMKTESDLSLMKNQIQSLTRELSDRKSCLSELEREKHCLETRCNALSDRSATLEADSQHYQDRIREYKSLLDSAQQDRAETERRCATLRDQLHLMESDWMHSQAQLSQTRSQLTQVEQLLHETKLKLQRMEYSHADTLERIARHESRRNRALVTSEKAKRTPGIPLNVILDVSVDLYSIRKTNLKATWKQNLSHNRRQRAVTLLIQKKKCTGYTAAPCTYIPETPCPWNIPSVALATQSGNVIKQSTTRTVDRNESISVLSVRSVTTESAGTESVDYARQLSLPNIQTSKKKVKIWKLRKILKRRNQLPDDSEVSCAGGLKQHVRSAHLTPSPQVSIETVDSEISKPSEPSLLTDKKSRLEYKP</sequence>
<dbReference type="SUPFAM" id="SSF57997">
    <property type="entry name" value="Tropomyosin"/>
    <property type="match status" value="1"/>
</dbReference>
<reference evidence="4 5" key="1">
    <citation type="journal article" date="2019" name="Gigascience">
        <title>Whole-genome sequence of the oriental lung fluke Paragonimus westermani.</title>
        <authorList>
            <person name="Oey H."/>
            <person name="Zakrzewski M."/>
            <person name="Narain K."/>
            <person name="Devi K.R."/>
            <person name="Agatsuma T."/>
            <person name="Nawaratna S."/>
            <person name="Gobert G.N."/>
            <person name="Jones M.K."/>
            <person name="Ragan M.A."/>
            <person name="McManus D.P."/>
            <person name="Krause L."/>
        </authorList>
    </citation>
    <scope>NUCLEOTIDE SEQUENCE [LARGE SCALE GENOMIC DNA]</scope>
    <source>
        <strain evidence="4 5">IND2009</strain>
    </source>
</reference>
<keyword evidence="3" id="KW-0812">Transmembrane</keyword>
<comment type="caution">
    <text evidence="4">The sequence shown here is derived from an EMBL/GenBank/DDBJ whole genome shotgun (WGS) entry which is preliminary data.</text>
</comment>
<evidence type="ECO:0000256" key="3">
    <source>
        <dbReference type="SAM" id="Phobius"/>
    </source>
</evidence>
<dbReference type="EMBL" id="QNGE01001033">
    <property type="protein sequence ID" value="KAA3678606.1"/>
    <property type="molecule type" value="Genomic_DNA"/>
</dbReference>
<dbReference type="Proteomes" id="UP000324629">
    <property type="component" value="Unassembled WGS sequence"/>
</dbReference>
<evidence type="ECO:0000256" key="1">
    <source>
        <dbReference type="SAM" id="Coils"/>
    </source>
</evidence>
<evidence type="ECO:0000313" key="4">
    <source>
        <dbReference type="EMBL" id="KAA3678606.1"/>
    </source>
</evidence>
<feature type="coiled-coil region" evidence="1">
    <location>
        <begin position="889"/>
        <end position="1035"/>
    </location>
</feature>
<feature type="compositionally biased region" description="Basic and acidic residues" evidence="2">
    <location>
        <begin position="1291"/>
        <end position="1301"/>
    </location>
</feature>
<gene>
    <name evidence="4" type="ORF">DEA37_0009874</name>
</gene>
<evidence type="ECO:0000313" key="5">
    <source>
        <dbReference type="Proteomes" id="UP000324629"/>
    </source>
</evidence>
<evidence type="ECO:0000256" key="2">
    <source>
        <dbReference type="SAM" id="MobiDB-lite"/>
    </source>
</evidence>
<keyword evidence="5" id="KW-1185">Reference proteome</keyword>
<organism evidence="4 5">
    <name type="scientific">Paragonimus westermani</name>
    <dbReference type="NCBI Taxonomy" id="34504"/>
    <lineage>
        <taxon>Eukaryota</taxon>
        <taxon>Metazoa</taxon>
        <taxon>Spiralia</taxon>
        <taxon>Lophotrochozoa</taxon>
        <taxon>Platyhelminthes</taxon>
        <taxon>Trematoda</taxon>
        <taxon>Digenea</taxon>
        <taxon>Plagiorchiida</taxon>
        <taxon>Troglotremata</taxon>
        <taxon>Troglotrematidae</taxon>
        <taxon>Paragonimus</taxon>
    </lineage>
</organism>
<keyword evidence="1" id="KW-0175">Coiled coil</keyword>
<feature type="compositionally biased region" description="Polar residues" evidence="2">
    <location>
        <begin position="1266"/>
        <end position="1276"/>
    </location>
</feature>
<feature type="coiled-coil region" evidence="1">
    <location>
        <begin position="275"/>
        <end position="316"/>
    </location>
</feature>
<proteinExistence type="predicted"/>
<feature type="transmembrane region" description="Helical" evidence="3">
    <location>
        <begin position="62"/>
        <end position="80"/>
    </location>
</feature>
<accession>A0A5J4NSP2</accession>